<feature type="transmembrane region" description="Helical" evidence="1">
    <location>
        <begin position="291"/>
        <end position="313"/>
    </location>
</feature>
<keyword evidence="1" id="KW-0812">Transmembrane</keyword>
<dbReference type="Proteomes" id="UP000662914">
    <property type="component" value="Chromosome"/>
</dbReference>
<protein>
    <recommendedName>
        <fullName evidence="4">NnrS family protein</fullName>
    </recommendedName>
</protein>
<organism evidence="2 3">
    <name type="scientific">Candidatus Desulfobacillus denitrificans</name>
    <dbReference type="NCBI Taxonomy" id="2608985"/>
    <lineage>
        <taxon>Bacteria</taxon>
        <taxon>Pseudomonadati</taxon>
        <taxon>Pseudomonadota</taxon>
        <taxon>Betaproteobacteria</taxon>
        <taxon>Candidatus Desulfobacillus</taxon>
    </lineage>
</organism>
<name>A0A809SBE9_9PROT</name>
<dbReference type="Pfam" id="PF05940">
    <property type="entry name" value="NnrS"/>
    <property type="match status" value="1"/>
</dbReference>
<reference evidence="2" key="1">
    <citation type="journal article" name="DNA Res.">
        <title>The physiological potential of anammox bacteria as revealed by their core genome structure.</title>
        <authorList>
            <person name="Okubo T."/>
            <person name="Toyoda A."/>
            <person name="Fukuhara K."/>
            <person name="Uchiyama I."/>
            <person name="Harigaya Y."/>
            <person name="Kuroiwa M."/>
            <person name="Suzuki T."/>
            <person name="Murakami Y."/>
            <person name="Suwa Y."/>
            <person name="Takami H."/>
        </authorList>
    </citation>
    <scope>NUCLEOTIDE SEQUENCE</scope>
    <source>
        <strain evidence="2">317325-3</strain>
    </source>
</reference>
<feature type="transmembrane region" description="Helical" evidence="1">
    <location>
        <begin position="202"/>
        <end position="220"/>
    </location>
</feature>
<evidence type="ECO:0000313" key="3">
    <source>
        <dbReference type="Proteomes" id="UP000662914"/>
    </source>
</evidence>
<dbReference type="InterPro" id="IPR010266">
    <property type="entry name" value="NnrS"/>
</dbReference>
<feature type="transmembrane region" description="Helical" evidence="1">
    <location>
        <begin position="226"/>
        <end position="245"/>
    </location>
</feature>
<dbReference type="KEGG" id="ddz:DSYM_22330"/>
<feature type="transmembrane region" description="Helical" evidence="1">
    <location>
        <begin position="131"/>
        <end position="152"/>
    </location>
</feature>
<feature type="transmembrane region" description="Helical" evidence="1">
    <location>
        <begin position="257"/>
        <end position="279"/>
    </location>
</feature>
<evidence type="ECO:0000256" key="1">
    <source>
        <dbReference type="SAM" id="Phobius"/>
    </source>
</evidence>
<proteinExistence type="predicted"/>
<evidence type="ECO:0000313" key="2">
    <source>
        <dbReference type="EMBL" id="BBO21534.1"/>
    </source>
</evidence>
<feature type="transmembrane region" description="Helical" evidence="1">
    <location>
        <begin position="158"/>
        <end position="181"/>
    </location>
</feature>
<gene>
    <name evidence="2" type="ORF">DSYM_22330</name>
</gene>
<dbReference type="EMBL" id="AP021857">
    <property type="protein sequence ID" value="BBO21534.1"/>
    <property type="molecule type" value="Genomic_DNA"/>
</dbReference>
<feature type="transmembrane region" description="Helical" evidence="1">
    <location>
        <begin position="99"/>
        <end position="119"/>
    </location>
</feature>
<sequence length="387" mass="41608">MFLAGATQALLAMLWWAFDLGGRHAGLYAAPSWPLPAPWLHAVLMSYGLFTFFIFGFVMTAGPRWQAAPPVGPASYLSAFVLMAAGWLGFYAALWLPALLLPSFAVVLAGWCAGLPALWRVMCTPSNEQTHILAVVGGLTFGALLLAAFLGFAAGGPAWLATLALKGGVWFFLLPVFTALCHRMLPFFSSAVIPQYRVVRPLWLLHLLLACYAVHGVLEAAGLPQWTWLVDLPAALAAGWLSLAWQPRRCLAVRLLAVLHVAFAWLAASLALFAAGSLLQHLGAGSLGFAPLHALTLGFFASAVIGMVTRVTLGHSGRPLHADNAVWRIFWGMQGVAALRVAAEFVHLAGFANLYWLAALGWLAAFGAWYVRFAPLYLKPRPDGQPG</sequence>
<evidence type="ECO:0008006" key="4">
    <source>
        <dbReference type="Google" id="ProtNLM"/>
    </source>
</evidence>
<accession>A0A809SBE9</accession>
<dbReference type="AlphaFoldDB" id="A0A809SBE9"/>
<keyword evidence="1" id="KW-0472">Membrane</keyword>
<keyword evidence="1" id="KW-1133">Transmembrane helix</keyword>
<feature type="transmembrane region" description="Helical" evidence="1">
    <location>
        <begin position="39"/>
        <end position="62"/>
    </location>
</feature>
<feature type="transmembrane region" description="Helical" evidence="1">
    <location>
        <begin position="354"/>
        <end position="371"/>
    </location>
</feature>
<feature type="transmembrane region" description="Helical" evidence="1">
    <location>
        <begin position="74"/>
        <end position="93"/>
    </location>
</feature>